<evidence type="ECO:0000256" key="2">
    <source>
        <dbReference type="ARBA" id="ARBA00022679"/>
    </source>
</evidence>
<dbReference type="InterPro" id="IPR029044">
    <property type="entry name" value="Nucleotide-diphossugar_trans"/>
</dbReference>
<evidence type="ECO:0000313" key="4">
    <source>
        <dbReference type="EMBL" id="SDH43788.1"/>
    </source>
</evidence>
<evidence type="ECO:0000313" key="5">
    <source>
        <dbReference type="Proteomes" id="UP000243588"/>
    </source>
</evidence>
<dbReference type="EMBL" id="FNDQ01000004">
    <property type="protein sequence ID" value="SDH43788.1"/>
    <property type="molecule type" value="Genomic_DNA"/>
</dbReference>
<organism evidence="4 5">
    <name type="scientific">Myroides phaeus</name>
    <dbReference type="NCBI Taxonomy" id="702745"/>
    <lineage>
        <taxon>Bacteria</taxon>
        <taxon>Pseudomonadati</taxon>
        <taxon>Bacteroidota</taxon>
        <taxon>Flavobacteriia</taxon>
        <taxon>Flavobacteriales</taxon>
        <taxon>Flavobacteriaceae</taxon>
        <taxon>Myroides</taxon>
    </lineage>
</organism>
<dbReference type="Pfam" id="PF00535">
    <property type="entry name" value="Glycos_transf_2"/>
    <property type="match status" value="1"/>
</dbReference>
<dbReference type="GO" id="GO:0016758">
    <property type="term" value="F:hexosyltransferase activity"/>
    <property type="evidence" value="ECO:0007669"/>
    <property type="project" value="UniProtKB-ARBA"/>
</dbReference>
<dbReference type="InterPro" id="IPR001173">
    <property type="entry name" value="Glyco_trans_2-like"/>
</dbReference>
<dbReference type="SUPFAM" id="SSF53448">
    <property type="entry name" value="Nucleotide-diphospho-sugar transferases"/>
    <property type="match status" value="1"/>
</dbReference>
<dbReference type="STRING" id="702745.SAMN05421818_1045"/>
<proteinExistence type="predicted"/>
<dbReference type="Gene3D" id="3.90.550.10">
    <property type="entry name" value="Spore Coat Polysaccharide Biosynthesis Protein SpsA, Chain A"/>
    <property type="match status" value="1"/>
</dbReference>
<feature type="domain" description="Glycosyltransferase 2-like" evidence="3">
    <location>
        <begin position="5"/>
        <end position="123"/>
    </location>
</feature>
<dbReference type="AlphaFoldDB" id="A0A1G8CEK2"/>
<keyword evidence="1" id="KW-0328">Glycosyltransferase</keyword>
<dbReference type="Proteomes" id="UP000243588">
    <property type="component" value="Unassembled WGS sequence"/>
</dbReference>
<keyword evidence="2 4" id="KW-0808">Transferase</keyword>
<evidence type="ECO:0000259" key="3">
    <source>
        <dbReference type="Pfam" id="PF00535"/>
    </source>
</evidence>
<reference evidence="5" key="1">
    <citation type="submission" date="2016-10" db="EMBL/GenBank/DDBJ databases">
        <authorList>
            <person name="Varghese N."/>
            <person name="Submissions S."/>
        </authorList>
    </citation>
    <scope>NUCLEOTIDE SEQUENCE [LARGE SCALE GENOMIC DNA]</scope>
    <source>
        <strain evidence="5">DSM 23313</strain>
    </source>
</reference>
<dbReference type="PANTHER" id="PTHR22916:SF51">
    <property type="entry name" value="GLYCOSYLTRANSFERASE EPSH-RELATED"/>
    <property type="match status" value="1"/>
</dbReference>
<accession>A0A1G8CEK2</accession>
<dbReference type="RefSeq" id="WP_090405952.1">
    <property type="nucleotide sequence ID" value="NZ_FNDQ01000004.1"/>
</dbReference>
<dbReference type="PANTHER" id="PTHR22916">
    <property type="entry name" value="GLYCOSYLTRANSFERASE"/>
    <property type="match status" value="1"/>
</dbReference>
<keyword evidence="5" id="KW-1185">Reference proteome</keyword>
<sequence>MSIISVIIPAYNVEKTIEKCIDTLLNQTFIDFELIIINDGSIDKTKEICEAYALKDSRIVVINTENRGVSMARNRGLEVCKGDFIVFADSDDYVSENYLSSLITDYEQTNVDLIIHGFNTVGFDYDVAKEMAPQIVSITDFKTLFDEYKLHKTGFLFGKLFKASILKEQAIFFDKNIVLHEDTVFILSYLEHCKEVFFNNKKEYYYVYHPNSLSRKKQRYTSIKAVYIAFLKYYFHCIDIAKLNQNSEDLVCFKDYTNGLLRTMLSTFYKSGYSKKERISMLNSLPKRGIELFKDYTYKSAVKNSVLKLLKKNKIEAFDFCMSLMYFKGTLKQWSK</sequence>
<dbReference type="CDD" id="cd00761">
    <property type="entry name" value="Glyco_tranf_GTA_type"/>
    <property type="match status" value="1"/>
</dbReference>
<name>A0A1G8CEK2_9FLAO</name>
<gene>
    <name evidence="4" type="ORF">SAMN05421818_1045</name>
</gene>
<evidence type="ECO:0000256" key="1">
    <source>
        <dbReference type="ARBA" id="ARBA00022676"/>
    </source>
</evidence>
<protein>
    <submittedName>
        <fullName evidence="4">Glycosyltransferase involved in cell wall bisynthesis</fullName>
    </submittedName>
</protein>